<sequence>MKLSSIDMPAVHELQALGYTKSECMNIIEREIYRLTSGDRSKIAEMCDSQCLKKQEAVDKIRSLKRTRFFQYIQRFVFL</sequence>
<name>A0A2T3MWD2_9GAMM</name>
<comment type="caution">
    <text evidence="1">The sequence shown here is derived from an EMBL/GenBank/DDBJ whole genome shotgun (WGS) entry which is preliminary data.</text>
</comment>
<protein>
    <submittedName>
        <fullName evidence="1">Uncharacterized protein</fullName>
    </submittedName>
</protein>
<reference evidence="1 2" key="1">
    <citation type="submission" date="2018-03" db="EMBL/GenBank/DDBJ databases">
        <title>Whole genome sequencing of Histamine producing bacteria.</title>
        <authorList>
            <person name="Butler K."/>
        </authorList>
    </citation>
    <scope>NUCLEOTIDE SEQUENCE [LARGE SCALE GENOMIC DNA]</scope>
    <source>
        <strain evidence="1 2">DSM 19138</strain>
    </source>
</reference>
<dbReference type="RefSeq" id="WP_107301420.1">
    <property type="nucleotide sequence ID" value="NZ_PYMB01000041.1"/>
</dbReference>
<dbReference type="Proteomes" id="UP000241346">
    <property type="component" value="Unassembled WGS sequence"/>
</dbReference>
<accession>A0A2T3MWD2</accession>
<dbReference type="EMBL" id="PYMB01000041">
    <property type="protein sequence ID" value="PSW04282.1"/>
    <property type="molecule type" value="Genomic_DNA"/>
</dbReference>
<organism evidence="1 2">
    <name type="scientific">Photobacterium rosenbergii</name>
    <dbReference type="NCBI Taxonomy" id="294936"/>
    <lineage>
        <taxon>Bacteria</taxon>
        <taxon>Pseudomonadati</taxon>
        <taxon>Pseudomonadota</taxon>
        <taxon>Gammaproteobacteria</taxon>
        <taxon>Vibrionales</taxon>
        <taxon>Vibrionaceae</taxon>
        <taxon>Photobacterium</taxon>
    </lineage>
</organism>
<dbReference type="AlphaFoldDB" id="A0A2T3MWD2"/>
<dbReference type="OrthoDB" id="5828480at2"/>
<gene>
    <name evidence="1" type="ORF">C9J01_28385</name>
</gene>
<evidence type="ECO:0000313" key="1">
    <source>
        <dbReference type="EMBL" id="PSW04282.1"/>
    </source>
</evidence>
<evidence type="ECO:0000313" key="2">
    <source>
        <dbReference type="Proteomes" id="UP000241346"/>
    </source>
</evidence>
<proteinExistence type="predicted"/>